<evidence type="ECO:0000256" key="8">
    <source>
        <dbReference type="ARBA" id="ARBA00047678"/>
    </source>
</evidence>
<feature type="binding site" evidence="14">
    <location>
        <position position="54"/>
    </location>
    <ligand>
        <name>FAD</name>
        <dbReference type="ChEBI" id="CHEBI:57692"/>
    </ligand>
</feature>
<comment type="catalytic activity">
    <reaction evidence="9">
        <text>a quinone + NADPH + H(+) = a quinol + NADP(+)</text>
        <dbReference type="Rhea" id="RHEA:46164"/>
        <dbReference type="ChEBI" id="CHEBI:15378"/>
        <dbReference type="ChEBI" id="CHEBI:24646"/>
        <dbReference type="ChEBI" id="CHEBI:57783"/>
        <dbReference type="ChEBI" id="CHEBI:58349"/>
        <dbReference type="ChEBI" id="CHEBI:132124"/>
        <dbReference type="EC" id="1.6.5.2"/>
    </reaction>
</comment>
<feature type="domain" description="Pyridine nucleotide-disulphide oxidoreductase dimerisation" evidence="16">
    <location>
        <begin position="349"/>
        <end position="457"/>
    </location>
</feature>
<evidence type="ECO:0000256" key="4">
    <source>
        <dbReference type="ARBA" id="ARBA00022630"/>
    </source>
</evidence>
<dbReference type="EMBL" id="FNKK01000002">
    <property type="protein sequence ID" value="SDQ86718.1"/>
    <property type="molecule type" value="Genomic_DNA"/>
</dbReference>
<evidence type="ECO:0000256" key="10">
    <source>
        <dbReference type="ARBA" id="ARBA00072193"/>
    </source>
</evidence>
<evidence type="ECO:0000256" key="15">
    <source>
        <dbReference type="PIRSR" id="PIRSR000350-4"/>
    </source>
</evidence>
<feature type="binding site" evidence="14">
    <location>
        <position position="313"/>
    </location>
    <ligand>
        <name>FAD</name>
        <dbReference type="ChEBI" id="CHEBI:57692"/>
    </ligand>
</feature>
<name>A0A1H1EDW2_9ACTN</name>
<dbReference type="PRINTS" id="PR00411">
    <property type="entry name" value="PNDRDTASEI"/>
</dbReference>
<dbReference type="NCBIfam" id="NF005883">
    <property type="entry name" value="PRK07845.1"/>
    <property type="match status" value="1"/>
</dbReference>
<dbReference type="InterPro" id="IPR023753">
    <property type="entry name" value="FAD/NAD-binding_dom"/>
</dbReference>
<comment type="similarity">
    <text evidence="1">Belongs to the class-I pyridine nucleotide-disulfide oxidoreductase family.</text>
</comment>
<keyword evidence="14" id="KW-0547">Nucleotide-binding</keyword>
<dbReference type="EC" id="1.6.5.2" evidence="3"/>
<dbReference type="Pfam" id="PF02852">
    <property type="entry name" value="Pyr_redox_dim"/>
    <property type="match status" value="1"/>
</dbReference>
<dbReference type="FunFam" id="3.50.50.60:FF:000054">
    <property type="entry name" value="Flavoprotein disulfide reductase"/>
    <property type="match status" value="1"/>
</dbReference>
<feature type="domain" description="FAD/NAD(P)-binding" evidence="17">
    <location>
        <begin position="9"/>
        <end position="328"/>
    </location>
</feature>
<evidence type="ECO:0000256" key="6">
    <source>
        <dbReference type="ARBA" id="ARBA00023002"/>
    </source>
</evidence>
<keyword evidence="5 14" id="KW-0274">FAD</keyword>
<dbReference type="STRING" id="35622.SAMN04489764_2426"/>
<keyword evidence="19" id="KW-1185">Reference proteome</keyword>
<dbReference type="SUPFAM" id="SSF51905">
    <property type="entry name" value="FAD/NAD(P)-binding domain"/>
    <property type="match status" value="1"/>
</dbReference>
<evidence type="ECO:0000256" key="5">
    <source>
        <dbReference type="ARBA" id="ARBA00022827"/>
    </source>
</evidence>
<proteinExistence type="inferred from homology"/>
<gene>
    <name evidence="18" type="ORF">SAMN04489764_2426</name>
</gene>
<evidence type="ECO:0000256" key="7">
    <source>
        <dbReference type="ARBA" id="ARBA00023027"/>
    </source>
</evidence>
<evidence type="ECO:0000313" key="18">
    <source>
        <dbReference type="EMBL" id="SDQ86718.1"/>
    </source>
</evidence>
<keyword evidence="6" id="KW-0560">Oxidoreductase</keyword>
<dbReference type="PANTHER" id="PTHR43014">
    <property type="entry name" value="MERCURIC REDUCTASE"/>
    <property type="match status" value="1"/>
</dbReference>
<dbReference type="PANTHER" id="PTHR43014:SF1">
    <property type="entry name" value="NAD(P)H DEHYDROGENASE (QUINONE)"/>
    <property type="match status" value="1"/>
</dbReference>
<evidence type="ECO:0000256" key="9">
    <source>
        <dbReference type="ARBA" id="ARBA00048983"/>
    </source>
</evidence>
<protein>
    <recommendedName>
        <fullName evidence="10">NAD(P)H dehydrogenase (quinone)</fullName>
        <ecNumber evidence="3">1.6.5.2</ecNumber>
    </recommendedName>
    <alternativeName>
        <fullName evidence="13">NAD(P)H quinone reductase</fullName>
    </alternativeName>
    <alternativeName>
        <fullName evidence="11">NAD(P)H: menadione oxidoreductase</fullName>
    </alternativeName>
    <alternativeName>
        <fullName evidence="12">NADH-menadione reductase</fullName>
    </alternativeName>
</protein>
<evidence type="ECO:0000256" key="11">
    <source>
        <dbReference type="ARBA" id="ARBA00076614"/>
    </source>
</evidence>
<evidence type="ECO:0000256" key="3">
    <source>
        <dbReference type="ARBA" id="ARBA00012648"/>
    </source>
</evidence>
<dbReference type="InterPro" id="IPR036188">
    <property type="entry name" value="FAD/NAD-bd_sf"/>
</dbReference>
<dbReference type="AlphaFoldDB" id="A0A1H1EDW2"/>
<dbReference type="Proteomes" id="UP000217103">
    <property type="component" value="Unassembled WGS sequence"/>
</dbReference>
<evidence type="ECO:0000259" key="17">
    <source>
        <dbReference type="Pfam" id="PF07992"/>
    </source>
</evidence>
<comment type="subunit">
    <text evidence="2">Homotetramer.</text>
</comment>
<dbReference type="InterPro" id="IPR016156">
    <property type="entry name" value="FAD/NAD-linked_Rdtase_dimer_sf"/>
</dbReference>
<comment type="cofactor">
    <cofactor evidence="14">
        <name>FAD</name>
        <dbReference type="ChEBI" id="CHEBI:57692"/>
    </cofactor>
    <text evidence="14">Binds 1 FAD per subunit.</text>
</comment>
<dbReference type="GO" id="GO:0003955">
    <property type="term" value="F:NAD(P)H dehydrogenase (quinone) activity"/>
    <property type="evidence" value="ECO:0007669"/>
    <property type="project" value="UniProtKB-EC"/>
</dbReference>
<dbReference type="Gene3D" id="3.30.390.30">
    <property type="match status" value="1"/>
</dbReference>
<feature type="binding site" evidence="14">
    <location>
        <position position="272"/>
    </location>
    <ligand>
        <name>NAD(+)</name>
        <dbReference type="ChEBI" id="CHEBI:57540"/>
    </ligand>
</feature>
<dbReference type="PIRSF" id="PIRSF000350">
    <property type="entry name" value="Mercury_reductase_MerA"/>
    <property type="match status" value="1"/>
</dbReference>
<dbReference type="GO" id="GO:0050660">
    <property type="term" value="F:flavin adenine dinucleotide binding"/>
    <property type="evidence" value="ECO:0007669"/>
    <property type="project" value="TreeGrafter"/>
</dbReference>
<feature type="binding site" evidence="14">
    <location>
        <position position="124"/>
    </location>
    <ligand>
        <name>FAD</name>
        <dbReference type="ChEBI" id="CHEBI:57692"/>
    </ligand>
</feature>
<dbReference type="FunFam" id="3.30.390.30:FF:000001">
    <property type="entry name" value="Dihydrolipoyl dehydrogenase"/>
    <property type="match status" value="1"/>
</dbReference>
<evidence type="ECO:0000256" key="14">
    <source>
        <dbReference type="PIRSR" id="PIRSR000350-3"/>
    </source>
</evidence>
<organism evidence="18 19">
    <name type="scientific">Thermostaphylospora chromogena</name>
    <dbReference type="NCBI Taxonomy" id="35622"/>
    <lineage>
        <taxon>Bacteria</taxon>
        <taxon>Bacillati</taxon>
        <taxon>Actinomycetota</taxon>
        <taxon>Actinomycetes</taxon>
        <taxon>Streptosporangiales</taxon>
        <taxon>Thermomonosporaceae</taxon>
        <taxon>Thermostaphylospora</taxon>
    </lineage>
</organism>
<evidence type="ECO:0000256" key="1">
    <source>
        <dbReference type="ARBA" id="ARBA00007532"/>
    </source>
</evidence>
<feature type="binding site" evidence="14">
    <location>
        <begin position="185"/>
        <end position="192"/>
    </location>
    <ligand>
        <name>NAD(+)</name>
        <dbReference type="ChEBI" id="CHEBI:57540"/>
    </ligand>
</feature>
<sequence length="469" mass="49258">MRKNGHVTRIVIIGGGPGGYEAALVAAQLGAQVTVVERDGPGGSCVLTDCVPSKTLIATSVRKQALLDAASLGVHFSGDDGEIGGVMVDMPLVNKRVKELAQHQSADIAARLAAEGVEVVQGVGRLVDPRAVRVGERTIEADVVIVATGATPRILPGAEPDGERILTWRQLYDLHELPEHLIVVGSGVTGAEFAGAYRSLGSQVTLVSSRDRMMPNEDADAAEVLEEVYRRRGMNVMGRSRAKSVRRTENGVLVTLEDGRTAEGSHCLMTVGMVPNTSGLGLEEAGVELDANGFIKVDKVSRTSAPGVYAAGDCTGVLMLASVAAMQGRIAVWHALGEAVQPLRLATVAANIFTDPEIATVGVAQKQIESGEVEANVVKLPLATNARAKMQGFNDGFVKLFCRPNTGIVLGGVIVAPRASELILAVSVAVQQRLTVDQLAHTFAVYPSLSGSITEAARRLMQPTTPMAI</sequence>
<keyword evidence="7 14" id="KW-0520">NAD</keyword>
<evidence type="ECO:0000256" key="2">
    <source>
        <dbReference type="ARBA" id="ARBA00011881"/>
    </source>
</evidence>
<evidence type="ECO:0000259" key="16">
    <source>
        <dbReference type="Pfam" id="PF02852"/>
    </source>
</evidence>
<dbReference type="Gene3D" id="3.50.50.60">
    <property type="entry name" value="FAD/NAD(P)-binding domain"/>
    <property type="match status" value="2"/>
</dbReference>
<comment type="catalytic activity">
    <reaction evidence="8">
        <text>a quinone + NADH + H(+) = a quinol + NAD(+)</text>
        <dbReference type="Rhea" id="RHEA:46160"/>
        <dbReference type="ChEBI" id="CHEBI:15378"/>
        <dbReference type="ChEBI" id="CHEBI:24646"/>
        <dbReference type="ChEBI" id="CHEBI:57540"/>
        <dbReference type="ChEBI" id="CHEBI:57945"/>
        <dbReference type="ChEBI" id="CHEBI:132124"/>
        <dbReference type="EC" id="1.6.5.2"/>
    </reaction>
</comment>
<reference evidence="18 19" key="1">
    <citation type="submission" date="2016-10" db="EMBL/GenBank/DDBJ databases">
        <authorList>
            <person name="de Groot N.N."/>
        </authorList>
    </citation>
    <scope>NUCLEOTIDE SEQUENCE [LARGE SCALE GENOMIC DNA]</scope>
    <source>
        <strain evidence="18 19">DSM 43794</strain>
    </source>
</reference>
<dbReference type="PRINTS" id="PR00368">
    <property type="entry name" value="FADPNR"/>
</dbReference>
<dbReference type="InterPro" id="IPR001100">
    <property type="entry name" value="Pyr_nuc-diS_OxRdtase"/>
</dbReference>
<keyword evidence="4" id="KW-0285">Flavoprotein</keyword>
<evidence type="ECO:0000313" key="19">
    <source>
        <dbReference type="Proteomes" id="UP000217103"/>
    </source>
</evidence>
<evidence type="ECO:0000256" key="12">
    <source>
        <dbReference type="ARBA" id="ARBA00077506"/>
    </source>
</evidence>
<dbReference type="Pfam" id="PF07992">
    <property type="entry name" value="Pyr_redox_2"/>
    <property type="match status" value="1"/>
</dbReference>
<accession>A0A1H1EDW2</accession>
<feature type="disulfide bond" description="Redox-active" evidence="15">
    <location>
        <begin position="45"/>
        <end position="50"/>
    </location>
</feature>
<dbReference type="SUPFAM" id="SSF55424">
    <property type="entry name" value="FAD/NAD-linked reductases, dimerisation (C-terminal) domain"/>
    <property type="match status" value="1"/>
</dbReference>
<dbReference type="InterPro" id="IPR004099">
    <property type="entry name" value="Pyr_nucl-diS_OxRdtase_dimer"/>
</dbReference>
<evidence type="ECO:0000256" key="13">
    <source>
        <dbReference type="ARBA" id="ARBA00079404"/>
    </source>
</evidence>